<protein>
    <submittedName>
        <fullName evidence="1">Uncharacterized protein</fullName>
    </submittedName>
</protein>
<dbReference type="RefSeq" id="WP_180360973.1">
    <property type="nucleotide sequence ID" value="NZ_JARXVH010000033.1"/>
</dbReference>
<reference evidence="1 2" key="1">
    <citation type="submission" date="2023-04" db="EMBL/GenBank/DDBJ databases">
        <title>Forest soil microbial communities from Buena Vista Peninsula, Colon Province, Panama.</title>
        <authorList>
            <person name="Bouskill N."/>
        </authorList>
    </citation>
    <scope>NUCLEOTIDE SEQUENCE [LARGE SCALE GENOMIC DNA]</scope>
    <source>
        <strain evidence="1 2">GGS1</strain>
    </source>
</reference>
<organism evidence="1 2">
    <name type="scientific">Streptomyces pseudovenezuelae</name>
    <dbReference type="NCBI Taxonomy" id="67350"/>
    <lineage>
        <taxon>Bacteria</taxon>
        <taxon>Bacillati</taxon>
        <taxon>Actinomycetota</taxon>
        <taxon>Actinomycetes</taxon>
        <taxon>Kitasatosporales</taxon>
        <taxon>Streptomycetaceae</taxon>
        <taxon>Streptomyces</taxon>
        <taxon>Streptomyces aurantiacus group</taxon>
    </lineage>
</organism>
<gene>
    <name evidence="1" type="ORF">M2283_009729</name>
</gene>
<name>A0ABT6M1E8_9ACTN</name>
<evidence type="ECO:0000313" key="2">
    <source>
        <dbReference type="Proteomes" id="UP001160499"/>
    </source>
</evidence>
<dbReference type="EMBL" id="JARXVH010000033">
    <property type="protein sequence ID" value="MDH6222378.1"/>
    <property type="molecule type" value="Genomic_DNA"/>
</dbReference>
<evidence type="ECO:0000313" key="1">
    <source>
        <dbReference type="EMBL" id="MDH6222378.1"/>
    </source>
</evidence>
<dbReference type="Proteomes" id="UP001160499">
    <property type="component" value="Unassembled WGS sequence"/>
</dbReference>
<keyword evidence="2" id="KW-1185">Reference proteome</keyword>
<comment type="caution">
    <text evidence="1">The sequence shown here is derived from an EMBL/GenBank/DDBJ whole genome shotgun (WGS) entry which is preliminary data.</text>
</comment>
<proteinExistence type="predicted"/>
<accession>A0ABT6M1E8</accession>
<sequence>MRATKHAAPQPWRRRGMVTGIPLALLVAAVQPDVAQPTGVRFARP</sequence>